<protein>
    <submittedName>
        <fullName evidence="2">Uncharacterized protein</fullName>
    </submittedName>
</protein>
<feature type="region of interest" description="Disordered" evidence="1">
    <location>
        <begin position="1"/>
        <end position="27"/>
    </location>
</feature>
<comment type="caution">
    <text evidence="2">The sequence shown here is derived from an EMBL/GenBank/DDBJ whole genome shotgun (WGS) entry which is preliminary data.</text>
</comment>
<dbReference type="Proteomes" id="UP000229111">
    <property type="component" value="Unassembled WGS sequence"/>
</dbReference>
<proteinExistence type="predicted"/>
<name>A0AAJ3V8H1_PREIN</name>
<sequence length="91" mass="10383">MWAKLPELKRSSLTQKTADRSNSHTSENNSVTYFFSIVTNIKKGNTLVTELLPKSACFCPLQTEQHHANLCIPSSLSVSLHQLRHFFIFFD</sequence>
<reference evidence="2 3" key="1">
    <citation type="submission" date="2017-11" db="EMBL/GenBank/DDBJ databases">
        <title>Genome sequencing of Prevotella intermedia KCOM 1101.</title>
        <authorList>
            <person name="Kook J.-K."/>
            <person name="Park S.-N."/>
            <person name="Lim Y.K."/>
        </authorList>
    </citation>
    <scope>NUCLEOTIDE SEQUENCE [LARGE SCALE GENOMIC DNA]</scope>
    <source>
        <strain evidence="2 3">KCOM 1101</strain>
    </source>
</reference>
<dbReference type="EMBL" id="PEKM01000003">
    <property type="protein sequence ID" value="PIK17008.1"/>
    <property type="molecule type" value="Genomic_DNA"/>
</dbReference>
<gene>
    <name evidence="2" type="ORF">CTI16_12560</name>
</gene>
<evidence type="ECO:0000256" key="1">
    <source>
        <dbReference type="SAM" id="MobiDB-lite"/>
    </source>
</evidence>
<dbReference type="AlphaFoldDB" id="A0AAJ3V8H1"/>
<accession>A0AAJ3V8H1</accession>
<feature type="compositionally biased region" description="Basic and acidic residues" evidence="1">
    <location>
        <begin position="1"/>
        <end position="10"/>
    </location>
</feature>
<evidence type="ECO:0000313" key="3">
    <source>
        <dbReference type="Proteomes" id="UP000229111"/>
    </source>
</evidence>
<evidence type="ECO:0000313" key="2">
    <source>
        <dbReference type="EMBL" id="PIK17008.1"/>
    </source>
</evidence>
<organism evidence="2 3">
    <name type="scientific">Prevotella intermedia</name>
    <dbReference type="NCBI Taxonomy" id="28131"/>
    <lineage>
        <taxon>Bacteria</taxon>
        <taxon>Pseudomonadati</taxon>
        <taxon>Bacteroidota</taxon>
        <taxon>Bacteroidia</taxon>
        <taxon>Bacteroidales</taxon>
        <taxon>Prevotellaceae</taxon>
        <taxon>Prevotella</taxon>
    </lineage>
</organism>